<protein>
    <recommendedName>
        <fullName evidence="4">Major facilitator superfamily (MFS) profile domain-containing protein</fullName>
    </recommendedName>
</protein>
<dbReference type="InterPro" id="IPR036259">
    <property type="entry name" value="MFS_trans_sf"/>
</dbReference>
<feature type="region of interest" description="Disordered" evidence="1">
    <location>
        <begin position="430"/>
        <end position="454"/>
    </location>
</feature>
<evidence type="ECO:0000256" key="2">
    <source>
        <dbReference type="SAM" id="Phobius"/>
    </source>
</evidence>
<keyword evidence="2" id="KW-1133">Transmembrane helix</keyword>
<feature type="region of interest" description="Disordered" evidence="1">
    <location>
        <begin position="1"/>
        <end position="26"/>
    </location>
</feature>
<dbReference type="EMBL" id="GEDC01009712">
    <property type="protein sequence ID" value="JAS27586.1"/>
    <property type="molecule type" value="Transcribed_RNA"/>
</dbReference>
<organism evidence="3">
    <name type="scientific">Clastoptera arizonana</name>
    <name type="common">Arizona spittle bug</name>
    <dbReference type="NCBI Taxonomy" id="38151"/>
    <lineage>
        <taxon>Eukaryota</taxon>
        <taxon>Metazoa</taxon>
        <taxon>Ecdysozoa</taxon>
        <taxon>Arthropoda</taxon>
        <taxon>Hexapoda</taxon>
        <taxon>Insecta</taxon>
        <taxon>Pterygota</taxon>
        <taxon>Neoptera</taxon>
        <taxon>Paraneoptera</taxon>
        <taxon>Hemiptera</taxon>
        <taxon>Auchenorrhyncha</taxon>
        <taxon>Cercopoidea</taxon>
        <taxon>Clastopteridae</taxon>
        <taxon>Clastoptera</taxon>
    </lineage>
</organism>
<feature type="transmembrane region" description="Helical" evidence="2">
    <location>
        <begin position="208"/>
        <end position="227"/>
    </location>
</feature>
<dbReference type="PANTHER" id="PTHR11360">
    <property type="entry name" value="MONOCARBOXYLATE TRANSPORTER"/>
    <property type="match status" value="1"/>
</dbReference>
<evidence type="ECO:0000256" key="1">
    <source>
        <dbReference type="SAM" id="MobiDB-lite"/>
    </source>
</evidence>
<keyword evidence="2" id="KW-0812">Transmembrane</keyword>
<dbReference type="GO" id="GO:0008028">
    <property type="term" value="F:monocarboxylic acid transmembrane transporter activity"/>
    <property type="evidence" value="ECO:0007669"/>
    <property type="project" value="TreeGrafter"/>
</dbReference>
<sequence length="734" mass="80522">MTNTCEEQANSDSHKPDGAEPLMKNGKHGKDALGDQTVTTYVTVPPDGGWGWVIVAASFCCNFFVDGIVYTSGVFLDHIAKEFNQEPASVAFVGSLLSGFYLIAGPFVSALANRYGFRRVTISGAVFASLSFVGASFAPSIEILCLTYGILGGIGFGLIYVPAVITVGFYFEKWRALATGISVCGSGIGTMLLAPFTTKCIEYFGWRGAILVQAGLIFTCTIFGALFRPLKPISVTVQTSDEEEPTPETKLEIENEEEEEEAKNKIPLLMRIKLAREELKRVDSTISFDNEVSITAEAPKTIHGFLRATHNRKYPTAREVLNFTNNMKEIMNSDYSVHLSPQKTKNKGRFDVTTYKEKRKSNPDSMKPGLKLPKITIDDGVVSDNPDDALLSRRLYEDTFFLKRQNMRRLSAAAAILEASALRRNSISLRYHSRPRTTSQGSHHSGQRSRRNTMSKVEAGVRPLYRDDIFLQGSLSRLDKFTTHANTLDYTMSVTRLPTWNDVLEEEQNTCSLCPEAVQRTLATMLDISLLQSPTFLLLCISGFITMMGFFVPFMFLQSRAVKGGMDNSTAQWLISVIGITNTVGRIGCGIITSLPQIDALTITNIALTVGGLATIFSGVSLSVNYQFAYAAIFGFAISCFASLRSILIVDLVGLEKLTNGFGLLLLFQGVAAAIGSPLAGYFMILTNSHNASFYLSGGLILISGIMCYPLNKINAWETKRNARLADEKNPETA</sequence>
<proteinExistence type="predicted"/>
<feature type="transmembrane region" description="Helical" evidence="2">
    <location>
        <begin position="692"/>
        <end position="711"/>
    </location>
</feature>
<feature type="transmembrane region" description="Helical" evidence="2">
    <location>
        <begin position="120"/>
        <end position="138"/>
    </location>
</feature>
<accession>A0A1B6DPH3</accession>
<dbReference type="InterPro" id="IPR050327">
    <property type="entry name" value="Proton-linked_MCT"/>
</dbReference>
<dbReference type="AlphaFoldDB" id="A0A1B6DPH3"/>
<dbReference type="InterPro" id="IPR011701">
    <property type="entry name" value="MFS"/>
</dbReference>
<feature type="transmembrane region" description="Helical" evidence="2">
    <location>
        <begin position="50"/>
        <end position="76"/>
    </location>
</feature>
<feature type="region of interest" description="Disordered" evidence="1">
    <location>
        <begin position="238"/>
        <end position="258"/>
    </location>
</feature>
<feature type="transmembrane region" description="Helical" evidence="2">
    <location>
        <begin position="536"/>
        <end position="557"/>
    </location>
</feature>
<keyword evidence="2" id="KW-0472">Membrane</keyword>
<gene>
    <name evidence="3" type="ORF">g.16079</name>
</gene>
<evidence type="ECO:0008006" key="4">
    <source>
        <dbReference type="Google" id="ProtNLM"/>
    </source>
</evidence>
<reference evidence="3" key="1">
    <citation type="submission" date="2015-12" db="EMBL/GenBank/DDBJ databases">
        <title>De novo transcriptome assembly of four potential Pierce s Disease insect vectors from Arizona vineyards.</title>
        <authorList>
            <person name="Tassone E.E."/>
        </authorList>
    </citation>
    <scope>NUCLEOTIDE SEQUENCE</scope>
</reference>
<feature type="transmembrane region" description="Helical" evidence="2">
    <location>
        <begin position="145"/>
        <end position="171"/>
    </location>
</feature>
<feature type="compositionally biased region" description="Polar residues" evidence="1">
    <location>
        <begin position="1"/>
        <end position="11"/>
    </location>
</feature>
<dbReference type="SUPFAM" id="SSF103473">
    <property type="entry name" value="MFS general substrate transporter"/>
    <property type="match status" value="1"/>
</dbReference>
<feature type="transmembrane region" description="Helical" evidence="2">
    <location>
        <begin position="662"/>
        <end position="686"/>
    </location>
</feature>
<name>A0A1B6DPH3_9HEMI</name>
<feature type="transmembrane region" description="Helical" evidence="2">
    <location>
        <begin position="88"/>
        <end position="108"/>
    </location>
</feature>
<feature type="transmembrane region" description="Helical" evidence="2">
    <location>
        <begin position="628"/>
        <end position="650"/>
    </location>
</feature>
<dbReference type="Pfam" id="PF07690">
    <property type="entry name" value="MFS_1"/>
    <property type="match status" value="2"/>
</dbReference>
<feature type="transmembrane region" description="Helical" evidence="2">
    <location>
        <begin position="600"/>
        <end position="622"/>
    </location>
</feature>
<dbReference type="Gene3D" id="1.20.1250.20">
    <property type="entry name" value="MFS general substrate transporter like domains"/>
    <property type="match status" value="2"/>
</dbReference>
<feature type="transmembrane region" description="Helical" evidence="2">
    <location>
        <begin position="177"/>
        <end position="196"/>
    </location>
</feature>
<evidence type="ECO:0000313" key="3">
    <source>
        <dbReference type="EMBL" id="JAS27586.1"/>
    </source>
</evidence>
<dbReference type="PANTHER" id="PTHR11360:SF238">
    <property type="entry name" value="SD10469P"/>
    <property type="match status" value="1"/>
</dbReference>